<keyword evidence="3" id="KW-1185">Reference proteome</keyword>
<dbReference type="AlphaFoldDB" id="A0AAD5ILX9"/>
<evidence type="ECO:0000313" key="3">
    <source>
        <dbReference type="Proteomes" id="UP001064489"/>
    </source>
</evidence>
<evidence type="ECO:0000256" key="1">
    <source>
        <dbReference type="SAM" id="MobiDB-lite"/>
    </source>
</evidence>
<feature type="compositionally biased region" description="Gly residues" evidence="1">
    <location>
        <begin position="155"/>
        <end position="166"/>
    </location>
</feature>
<organism evidence="2 3">
    <name type="scientific">Acer negundo</name>
    <name type="common">Box elder</name>
    <dbReference type="NCBI Taxonomy" id="4023"/>
    <lineage>
        <taxon>Eukaryota</taxon>
        <taxon>Viridiplantae</taxon>
        <taxon>Streptophyta</taxon>
        <taxon>Embryophyta</taxon>
        <taxon>Tracheophyta</taxon>
        <taxon>Spermatophyta</taxon>
        <taxon>Magnoliopsida</taxon>
        <taxon>eudicotyledons</taxon>
        <taxon>Gunneridae</taxon>
        <taxon>Pentapetalae</taxon>
        <taxon>rosids</taxon>
        <taxon>malvids</taxon>
        <taxon>Sapindales</taxon>
        <taxon>Sapindaceae</taxon>
        <taxon>Hippocastanoideae</taxon>
        <taxon>Acereae</taxon>
        <taxon>Acer</taxon>
    </lineage>
</organism>
<accession>A0AAD5ILX9</accession>
<evidence type="ECO:0000313" key="2">
    <source>
        <dbReference type="EMBL" id="KAI9164870.1"/>
    </source>
</evidence>
<proteinExistence type="predicted"/>
<dbReference type="Proteomes" id="UP001064489">
    <property type="component" value="Chromosome 10"/>
</dbReference>
<feature type="compositionally biased region" description="Basic and acidic residues" evidence="1">
    <location>
        <begin position="139"/>
        <end position="148"/>
    </location>
</feature>
<comment type="caution">
    <text evidence="2">The sequence shown here is derived from an EMBL/GenBank/DDBJ whole genome shotgun (WGS) entry which is preliminary data.</text>
</comment>
<protein>
    <submittedName>
        <fullName evidence="2">Uncharacterized protein</fullName>
    </submittedName>
</protein>
<reference evidence="2" key="1">
    <citation type="journal article" date="2022" name="Plant J.">
        <title>Strategies of tolerance reflected in two North American maple genomes.</title>
        <authorList>
            <person name="McEvoy S.L."/>
            <person name="Sezen U.U."/>
            <person name="Trouern-Trend A."/>
            <person name="McMahon S.M."/>
            <person name="Schaberg P.G."/>
            <person name="Yang J."/>
            <person name="Wegrzyn J.L."/>
            <person name="Swenson N.G."/>
        </authorList>
    </citation>
    <scope>NUCLEOTIDE SEQUENCE</scope>
    <source>
        <strain evidence="2">91603</strain>
    </source>
</reference>
<dbReference type="EMBL" id="JAJSOW010000105">
    <property type="protein sequence ID" value="KAI9164870.1"/>
    <property type="molecule type" value="Genomic_DNA"/>
</dbReference>
<name>A0AAD5ILX9_ACENE</name>
<sequence length="166" mass="18537">MKQHNQPCDRGACYCTNKKCVHMIRTITELFFSLASDQAATSFSSLVRGSGKGSWLSARLLRQVLSSTKLLQQTDLQRQVSHCKFRVFLFFSESLAKSTTLLRWRESLEHQHILQEEEEHAIIKISEPGKLVPESSSNADHERGEKSGDSNQSGSDGGKSIRGGNI</sequence>
<reference evidence="2" key="2">
    <citation type="submission" date="2023-02" db="EMBL/GenBank/DDBJ databases">
        <authorList>
            <person name="Swenson N.G."/>
            <person name="Wegrzyn J.L."/>
            <person name="Mcevoy S.L."/>
        </authorList>
    </citation>
    <scope>NUCLEOTIDE SEQUENCE</scope>
    <source>
        <strain evidence="2">91603</strain>
        <tissue evidence="2">Leaf</tissue>
    </source>
</reference>
<gene>
    <name evidence="2" type="ORF">LWI28_003674</name>
</gene>
<feature type="region of interest" description="Disordered" evidence="1">
    <location>
        <begin position="125"/>
        <end position="166"/>
    </location>
</feature>